<evidence type="ECO:0000259" key="2">
    <source>
        <dbReference type="Pfam" id="PF13193"/>
    </source>
</evidence>
<dbReference type="InterPro" id="IPR000873">
    <property type="entry name" value="AMP-dep_synth/lig_dom"/>
</dbReference>
<organism evidence="3 4">
    <name type="scientific">Ammonicoccus fulvus</name>
    <dbReference type="NCBI Taxonomy" id="3138240"/>
    <lineage>
        <taxon>Bacteria</taxon>
        <taxon>Bacillati</taxon>
        <taxon>Actinomycetota</taxon>
        <taxon>Actinomycetes</taxon>
        <taxon>Propionibacteriales</taxon>
        <taxon>Propionibacteriaceae</taxon>
        <taxon>Ammonicoccus</taxon>
    </lineage>
</organism>
<dbReference type="Pfam" id="PF00501">
    <property type="entry name" value="AMP-binding"/>
    <property type="match status" value="1"/>
</dbReference>
<dbReference type="InterPro" id="IPR045851">
    <property type="entry name" value="AMP-bd_C_sf"/>
</dbReference>
<accession>A0ABZ3FVL0</accession>
<feature type="domain" description="AMP-binding enzyme C-terminal" evidence="2">
    <location>
        <begin position="415"/>
        <end position="486"/>
    </location>
</feature>
<dbReference type="Proteomes" id="UP001442841">
    <property type="component" value="Chromosome"/>
</dbReference>
<evidence type="ECO:0000259" key="1">
    <source>
        <dbReference type="Pfam" id="PF00501"/>
    </source>
</evidence>
<dbReference type="EMBL" id="CP154795">
    <property type="protein sequence ID" value="XAN08725.1"/>
    <property type="molecule type" value="Genomic_DNA"/>
</dbReference>
<dbReference type="PANTHER" id="PTHR43767:SF1">
    <property type="entry name" value="NONRIBOSOMAL PEPTIDE SYNTHASE PES1 (EUROFUNG)-RELATED"/>
    <property type="match status" value="1"/>
</dbReference>
<reference evidence="3 4" key="1">
    <citation type="submission" date="2024-04" db="EMBL/GenBank/DDBJ databases">
        <title>Isolation of an actinomycete strain from pig manure.</title>
        <authorList>
            <person name="Gong T."/>
            <person name="Yu Z."/>
            <person name="An M."/>
            <person name="Wei C."/>
            <person name="Yang W."/>
            <person name="Liu L."/>
        </authorList>
    </citation>
    <scope>NUCLEOTIDE SEQUENCE [LARGE SCALE GENOMIC DNA]</scope>
    <source>
        <strain evidence="3 4">ZF39</strain>
    </source>
</reference>
<dbReference type="InterPro" id="IPR020845">
    <property type="entry name" value="AMP-binding_CS"/>
</dbReference>
<sequence length="511" mass="55649">MSSQHTLVRWIADRARAIPEAVAIDDRSGLTTYAELYARSRATAVALSAAGYGRGDRILTLTGNSTDHIVLFFACADLGIALIPLNWRLTPVEIAHQVEQSDPHLVVVEDDYADLGEASRARLETPPPWMTFADLTTPPARTSDEPPLPGPAEDDDVILVLFTSGSSGLPKAAQLTQANCFWNNLSFSRTIPMTDNDVVLTVLPQFHSGGWNVQTLLAFWVGATLVLERQFDAARILHLIEDRGVTTLMGVPTTYQLLADHPDFDDTDLTSLGTVVVGGGPMPVPLLRTWHARDVELCQGYGLTEASPNVLCLPARYATTHIGSAGKPYPYVDCAVADPATGEILEGAATGELLVGGPGVFPGYFRDDEATARVFRDGWLLTGDLVERDENGFYTIVDRIKDMYISGGENVSPVEVEATLSLHEAVQAVAVIGIPDDRWGEVGKAFVVCREESGTSEDDLRAYCAERLAKFKVPKSIEFVAQLPYNSMNKIRRFSLRDAEKEKTEQPTGDT</sequence>
<dbReference type="PANTHER" id="PTHR43767">
    <property type="entry name" value="LONG-CHAIN-FATTY-ACID--COA LIGASE"/>
    <property type="match status" value="1"/>
</dbReference>
<dbReference type="InterPro" id="IPR025110">
    <property type="entry name" value="AMP-bd_C"/>
</dbReference>
<dbReference type="Pfam" id="PF13193">
    <property type="entry name" value="AMP-binding_C"/>
    <property type="match status" value="1"/>
</dbReference>
<gene>
    <name evidence="3" type="ORF">AADG42_15895</name>
</gene>
<protein>
    <submittedName>
        <fullName evidence="3">AMP-binding protein</fullName>
    </submittedName>
</protein>
<dbReference type="Gene3D" id="3.40.50.12780">
    <property type="entry name" value="N-terminal domain of ligase-like"/>
    <property type="match status" value="1"/>
</dbReference>
<dbReference type="PROSITE" id="PS00455">
    <property type="entry name" value="AMP_BINDING"/>
    <property type="match status" value="1"/>
</dbReference>
<dbReference type="InterPro" id="IPR042099">
    <property type="entry name" value="ANL_N_sf"/>
</dbReference>
<keyword evidence="4" id="KW-1185">Reference proteome</keyword>
<evidence type="ECO:0000313" key="3">
    <source>
        <dbReference type="EMBL" id="XAN08725.1"/>
    </source>
</evidence>
<dbReference type="RefSeq" id="WP_425310154.1">
    <property type="nucleotide sequence ID" value="NZ_CP154795.1"/>
</dbReference>
<dbReference type="Gene3D" id="3.30.300.30">
    <property type="match status" value="1"/>
</dbReference>
<name>A0ABZ3FVL0_9ACTN</name>
<dbReference type="SUPFAM" id="SSF56801">
    <property type="entry name" value="Acetyl-CoA synthetase-like"/>
    <property type="match status" value="1"/>
</dbReference>
<feature type="domain" description="AMP-dependent synthetase/ligase" evidence="1">
    <location>
        <begin position="13"/>
        <end position="365"/>
    </location>
</feature>
<proteinExistence type="predicted"/>
<dbReference type="InterPro" id="IPR050237">
    <property type="entry name" value="ATP-dep_AMP-bd_enzyme"/>
</dbReference>
<evidence type="ECO:0000313" key="4">
    <source>
        <dbReference type="Proteomes" id="UP001442841"/>
    </source>
</evidence>